<dbReference type="SUPFAM" id="SSF101288">
    <property type="entry name" value="L27 domain"/>
    <property type="match status" value="1"/>
</dbReference>
<sequence length="124" mass="14012">DRDKLQRQHLADTVEELKRYNARRKLKGAVQAIAGGTTLDPIFGTDTDSTSDILNEWADEEAGIEAVQRILDCLDDIYALQDAHVDSDVLRDMLRDNQLHQLHVRVKTVKMIPLIPVVVIVIDI</sequence>
<dbReference type="Gene3D" id="6.10.140.620">
    <property type="match status" value="1"/>
</dbReference>
<reference evidence="2 3" key="1">
    <citation type="journal article" date="2019" name="Commun. Biol.">
        <title>The bagworm genome reveals a unique fibroin gene that provides high tensile strength.</title>
        <authorList>
            <person name="Kono N."/>
            <person name="Nakamura H."/>
            <person name="Ohtoshi R."/>
            <person name="Tomita M."/>
            <person name="Numata K."/>
            <person name="Arakawa K."/>
        </authorList>
    </citation>
    <scope>NUCLEOTIDE SEQUENCE [LARGE SCALE GENOMIC DNA]</scope>
</reference>
<feature type="non-terminal residue" evidence="2">
    <location>
        <position position="1"/>
    </location>
</feature>
<dbReference type="OrthoDB" id="336747at2759"/>
<keyword evidence="3" id="KW-1185">Reference proteome</keyword>
<evidence type="ECO:0000313" key="3">
    <source>
        <dbReference type="Proteomes" id="UP000299102"/>
    </source>
</evidence>
<dbReference type="GO" id="GO:0030054">
    <property type="term" value="C:cell junction"/>
    <property type="evidence" value="ECO:0007669"/>
    <property type="project" value="UniProtKB-ARBA"/>
</dbReference>
<dbReference type="Gene3D" id="1.10.287.650">
    <property type="entry name" value="L27 domain"/>
    <property type="match status" value="1"/>
</dbReference>
<dbReference type="AlphaFoldDB" id="A0A4C1STN2"/>
<dbReference type="InterPro" id="IPR004172">
    <property type="entry name" value="L27_dom"/>
</dbReference>
<dbReference type="SMART" id="SM00569">
    <property type="entry name" value="L27"/>
    <property type="match status" value="1"/>
</dbReference>
<accession>A0A4C1STN2</accession>
<feature type="domain" description="L27" evidence="1">
    <location>
        <begin position="66"/>
        <end position="117"/>
    </location>
</feature>
<dbReference type="EMBL" id="BGZK01007591">
    <property type="protein sequence ID" value="GBP04677.1"/>
    <property type="molecule type" value="Genomic_DNA"/>
</dbReference>
<dbReference type="STRING" id="151549.A0A4C1STN2"/>
<organism evidence="2 3">
    <name type="scientific">Eumeta variegata</name>
    <name type="common">Bagworm moth</name>
    <name type="synonym">Eumeta japonica</name>
    <dbReference type="NCBI Taxonomy" id="151549"/>
    <lineage>
        <taxon>Eukaryota</taxon>
        <taxon>Metazoa</taxon>
        <taxon>Ecdysozoa</taxon>
        <taxon>Arthropoda</taxon>
        <taxon>Hexapoda</taxon>
        <taxon>Insecta</taxon>
        <taxon>Pterygota</taxon>
        <taxon>Neoptera</taxon>
        <taxon>Endopterygota</taxon>
        <taxon>Lepidoptera</taxon>
        <taxon>Glossata</taxon>
        <taxon>Ditrysia</taxon>
        <taxon>Tineoidea</taxon>
        <taxon>Psychidae</taxon>
        <taxon>Oiketicinae</taxon>
        <taxon>Eumeta</taxon>
    </lineage>
</organism>
<dbReference type="Pfam" id="PF02828">
    <property type="entry name" value="L27"/>
    <property type="match status" value="1"/>
</dbReference>
<dbReference type="InterPro" id="IPR036892">
    <property type="entry name" value="L27_dom_sf"/>
</dbReference>
<comment type="caution">
    <text evidence="2">The sequence shown here is derived from an EMBL/GenBank/DDBJ whole genome shotgun (WGS) entry which is preliminary data.</text>
</comment>
<evidence type="ECO:0000313" key="2">
    <source>
        <dbReference type="EMBL" id="GBP04677.1"/>
    </source>
</evidence>
<name>A0A4C1STN2_EUMVA</name>
<proteinExistence type="predicted"/>
<dbReference type="Proteomes" id="UP000299102">
    <property type="component" value="Unassembled WGS sequence"/>
</dbReference>
<protein>
    <recommendedName>
        <fullName evidence="1">L27 domain-containing protein</fullName>
    </recommendedName>
</protein>
<gene>
    <name evidence="2" type="ORF">EVAR_71579_1</name>
</gene>
<dbReference type="InterPro" id="IPR014775">
    <property type="entry name" value="L27_C"/>
</dbReference>
<evidence type="ECO:0000259" key="1">
    <source>
        <dbReference type="SMART" id="SM00569"/>
    </source>
</evidence>